<reference evidence="1" key="1">
    <citation type="submission" date="2021-05" db="EMBL/GenBank/DDBJ databases">
        <authorList>
            <person name="Pan Q."/>
            <person name="Jouanno E."/>
            <person name="Zahm M."/>
            <person name="Klopp C."/>
            <person name="Cabau C."/>
            <person name="Louis A."/>
            <person name="Berthelot C."/>
            <person name="Parey E."/>
            <person name="Roest Crollius H."/>
            <person name="Montfort J."/>
            <person name="Robinson-Rechavi M."/>
            <person name="Bouchez O."/>
            <person name="Lampietro C."/>
            <person name="Lopez Roques C."/>
            <person name="Donnadieu C."/>
            <person name="Postlethwait J."/>
            <person name="Bobe J."/>
            <person name="Dillon D."/>
            <person name="Chandos A."/>
            <person name="von Hippel F."/>
            <person name="Guiguen Y."/>
        </authorList>
    </citation>
    <scope>NUCLEOTIDE SEQUENCE</scope>
    <source>
        <strain evidence="1">YG-Jan2019</strain>
    </source>
</reference>
<sequence length="116" mass="12526">MNLITSEWTSAEDSRVVLNGRLPRSSRLTRNINRLSRYCPHGTAPKSDQFLTATSTPTTTPPMSNYLLCCLPVFSRSSVDGVGPDRVIELGLGPSGAALLRPDLLCASGYETPFSP</sequence>
<organism evidence="1 2">
    <name type="scientific">Dallia pectoralis</name>
    <name type="common">Alaska blackfish</name>
    <dbReference type="NCBI Taxonomy" id="75939"/>
    <lineage>
        <taxon>Eukaryota</taxon>
        <taxon>Metazoa</taxon>
        <taxon>Chordata</taxon>
        <taxon>Craniata</taxon>
        <taxon>Vertebrata</taxon>
        <taxon>Euteleostomi</taxon>
        <taxon>Actinopterygii</taxon>
        <taxon>Neopterygii</taxon>
        <taxon>Teleostei</taxon>
        <taxon>Protacanthopterygii</taxon>
        <taxon>Esociformes</taxon>
        <taxon>Umbridae</taxon>
        <taxon>Dallia</taxon>
    </lineage>
</organism>
<gene>
    <name evidence="1" type="ORF">DPEC_G00254020</name>
</gene>
<keyword evidence="2" id="KW-1185">Reference proteome</keyword>
<proteinExistence type="predicted"/>
<name>A0ACC2FUA4_DALPE</name>
<evidence type="ECO:0000313" key="2">
    <source>
        <dbReference type="Proteomes" id="UP001157502"/>
    </source>
</evidence>
<protein>
    <submittedName>
        <fullName evidence="1">Uncharacterized protein</fullName>
    </submittedName>
</protein>
<dbReference type="EMBL" id="CM055749">
    <property type="protein sequence ID" value="KAJ7994877.1"/>
    <property type="molecule type" value="Genomic_DNA"/>
</dbReference>
<evidence type="ECO:0000313" key="1">
    <source>
        <dbReference type="EMBL" id="KAJ7994877.1"/>
    </source>
</evidence>
<dbReference type="Proteomes" id="UP001157502">
    <property type="component" value="Chromosome 22"/>
</dbReference>
<accession>A0ACC2FUA4</accession>
<comment type="caution">
    <text evidence="1">The sequence shown here is derived from an EMBL/GenBank/DDBJ whole genome shotgun (WGS) entry which is preliminary data.</text>
</comment>